<dbReference type="InterPro" id="IPR016181">
    <property type="entry name" value="Acyl_CoA_acyltransferase"/>
</dbReference>
<sequence>MVCTLVPINLSDPSEAEELEHQRTVCGWDNTPEKFALWRAQQEAGLKSFFWITKSTNPSNNSTGEPETPIRAGHISLDAYAEPADWELANEEKTNLHIQTFFILPEHRSGGLGGAAMRQIEALAPRGPFGSENCEYITLNCMSKKHYYDEVLGPICRKVMPICNQEWYEKQGYVAWKEEPRYKEVLMDGRTLVFNAAFMRKRVNRS</sequence>
<name>A0A1L9Q0W1_ASPVE</name>
<organism evidence="1 2">
    <name type="scientific">Aspergillus versicolor CBS 583.65</name>
    <dbReference type="NCBI Taxonomy" id="1036611"/>
    <lineage>
        <taxon>Eukaryota</taxon>
        <taxon>Fungi</taxon>
        <taxon>Dikarya</taxon>
        <taxon>Ascomycota</taxon>
        <taxon>Pezizomycotina</taxon>
        <taxon>Eurotiomycetes</taxon>
        <taxon>Eurotiomycetidae</taxon>
        <taxon>Eurotiales</taxon>
        <taxon>Aspergillaceae</taxon>
        <taxon>Aspergillus</taxon>
        <taxon>Aspergillus subgen. Nidulantes</taxon>
    </lineage>
</organism>
<dbReference type="RefSeq" id="XP_040673153.1">
    <property type="nucleotide sequence ID" value="XM_040813625.1"/>
</dbReference>
<dbReference type="Proteomes" id="UP000184073">
    <property type="component" value="Unassembled WGS sequence"/>
</dbReference>
<dbReference type="EMBL" id="KV878137">
    <property type="protein sequence ID" value="OJJ07391.1"/>
    <property type="molecule type" value="Genomic_DNA"/>
</dbReference>
<proteinExistence type="predicted"/>
<evidence type="ECO:0000313" key="1">
    <source>
        <dbReference type="EMBL" id="OJJ07391.1"/>
    </source>
</evidence>
<reference evidence="2" key="1">
    <citation type="journal article" date="2017" name="Genome Biol.">
        <title>Comparative genomics reveals high biological diversity and specific adaptations in the industrially and medically important fungal genus Aspergillus.</title>
        <authorList>
            <person name="de Vries R.P."/>
            <person name="Riley R."/>
            <person name="Wiebenga A."/>
            <person name="Aguilar-Osorio G."/>
            <person name="Amillis S."/>
            <person name="Uchima C.A."/>
            <person name="Anderluh G."/>
            <person name="Asadollahi M."/>
            <person name="Askin M."/>
            <person name="Barry K."/>
            <person name="Battaglia E."/>
            <person name="Bayram O."/>
            <person name="Benocci T."/>
            <person name="Braus-Stromeyer S.A."/>
            <person name="Caldana C."/>
            <person name="Canovas D."/>
            <person name="Cerqueira G.C."/>
            <person name="Chen F."/>
            <person name="Chen W."/>
            <person name="Choi C."/>
            <person name="Clum A."/>
            <person name="Dos Santos R.A."/>
            <person name="Damasio A.R."/>
            <person name="Diallinas G."/>
            <person name="Emri T."/>
            <person name="Fekete E."/>
            <person name="Flipphi M."/>
            <person name="Freyberg S."/>
            <person name="Gallo A."/>
            <person name="Gournas C."/>
            <person name="Habgood R."/>
            <person name="Hainaut M."/>
            <person name="Harispe M.L."/>
            <person name="Henrissat B."/>
            <person name="Hilden K.S."/>
            <person name="Hope R."/>
            <person name="Hossain A."/>
            <person name="Karabika E."/>
            <person name="Karaffa L."/>
            <person name="Karanyi Z."/>
            <person name="Krasevec N."/>
            <person name="Kuo A."/>
            <person name="Kusch H."/>
            <person name="LaButti K."/>
            <person name="Lagendijk E.L."/>
            <person name="Lapidus A."/>
            <person name="Levasseur A."/>
            <person name="Lindquist E."/>
            <person name="Lipzen A."/>
            <person name="Logrieco A.F."/>
            <person name="MacCabe A."/>
            <person name="Maekelae M.R."/>
            <person name="Malavazi I."/>
            <person name="Melin P."/>
            <person name="Meyer V."/>
            <person name="Mielnichuk N."/>
            <person name="Miskei M."/>
            <person name="Molnar A.P."/>
            <person name="Mule G."/>
            <person name="Ngan C.Y."/>
            <person name="Orejas M."/>
            <person name="Orosz E."/>
            <person name="Ouedraogo J.P."/>
            <person name="Overkamp K.M."/>
            <person name="Park H.-S."/>
            <person name="Perrone G."/>
            <person name="Piumi F."/>
            <person name="Punt P.J."/>
            <person name="Ram A.F."/>
            <person name="Ramon A."/>
            <person name="Rauscher S."/>
            <person name="Record E."/>
            <person name="Riano-Pachon D.M."/>
            <person name="Robert V."/>
            <person name="Roehrig J."/>
            <person name="Ruller R."/>
            <person name="Salamov A."/>
            <person name="Salih N.S."/>
            <person name="Samson R.A."/>
            <person name="Sandor E."/>
            <person name="Sanguinetti M."/>
            <person name="Schuetze T."/>
            <person name="Sepcic K."/>
            <person name="Shelest E."/>
            <person name="Sherlock G."/>
            <person name="Sophianopoulou V."/>
            <person name="Squina F.M."/>
            <person name="Sun H."/>
            <person name="Susca A."/>
            <person name="Todd R.B."/>
            <person name="Tsang A."/>
            <person name="Unkles S.E."/>
            <person name="van de Wiele N."/>
            <person name="van Rossen-Uffink D."/>
            <person name="Oliveira J.V."/>
            <person name="Vesth T.C."/>
            <person name="Visser J."/>
            <person name="Yu J.-H."/>
            <person name="Zhou M."/>
            <person name="Andersen M.R."/>
            <person name="Archer D.B."/>
            <person name="Baker S.E."/>
            <person name="Benoit I."/>
            <person name="Brakhage A.A."/>
            <person name="Braus G.H."/>
            <person name="Fischer R."/>
            <person name="Frisvad J.C."/>
            <person name="Goldman G.H."/>
            <person name="Houbraken J."/>
            <person name="Oakley B."/>
            <person name="Pocsi I."/>
            <person name="Scazzocchio C."/>
            <person name="Seiboth B."/>
            <person name="vanKuyk P.A."/>
            <person name="Wortman J."/>
            <person name="Dyer P.S."/>
            <person name="Grigoriev I.V."/>
        </authorList>
    </citation>
    <scope>NUCLEOTIDE SEQUENCE [LARGE SCALE GENOMIC DNA]</scope>
    <source>
        <strain evidence="2">CBS 583.65</strain>
    </source>
</reference>
<dbReference type="STRING" id="1036611.A0A1L9Q0W1"/>
<dbReference type="SUPFAM" id="SSF55729">
    <property type="entry name" value="Acyl-CoA N-acyltransferases (Nat)"/>
    <property type="match status" value="1"/>
</dbReference>
<keyword evidence="2" id="KW-1185">Reference proteome</keyword>
<dbReference type="CDD" id="cd04301">
    <property type="entry name" value="NAT_SF"/>
    <property type="match status" value="1"/>
</dbReference>
<accession>A0A1L9Q0W1</accession>
<protein>
    <recommendedName>
        <fullName evidence="3">N-acetyltransferase domain-containing protein</fullName>
    </recommendedName>
</protein>
<dbReference type="GeneID" id="63729136"/>
<dbReference type="AlphaFoldDB" id="A0A1L9Q0W1"/>
<evidence type="ECO:0008006" key="3">
    <source>
        <dbReference type="Google" id="ProtNLM"/>
    </source>
</evidence>
<dbReference type="Gene3D" id="3.40.630.30">
    <property type="match status" value="1"/>
</dbReference>
<evidence type="ECO:0000313" key="2">
    <source>
        <dbReference type="Proteomes" id="UP000184073"/>
    </source>
</evidence>
<dbReference type="OrthoDB" id="2326446at2759"/>
<dbReference type="VEuPathDB" id="FungiDB:ASPVEDRAFT_46724"/>
<gene>
    <name evidence="1" type="ORF">ASPVEDRAFT_46724</name>
</gene>